<evidence type="ECO:0000313" key="2">
    <source>
        <dbReference type="Proteomes" id="UP000800097"/>
    </source>
</evidence>
<reference evidence="1" key="1">
    <citation type="journal article" date="2020" name="Stud. Mycol.">
        <title>101 Dothideomycetes genomes: a test case for predicting lifestyles and emergence of pathogens.</title>
        <authorList>
            <person name="Haridas S."/>
            <person name="Albert R."/>
            <person name="Binder M."/>
            <person name="Bloem J."/>
            <person name="Labutti K."/>
            <person name="Salamov A."/>
            <person name="Andreopoulos B."/>
            <person name="Baker S."/>
            <person name="Barry K."/>
            <person name="Bills G."/>
            <person name="Bluhm B."/>
            <person name="Cannon C."/>
            <person name="Castanera R."/>
            <person name="Culley D."/>
            <person name="Daum C."/>
            <person name="Ezra D."/>
            <person name="Gonzalez J."/>
            <person name="Henrissat B."/>
            <person name="Kuo A."/>
            <person name="Liang C."/>
            <person name="Lipzen A."/>
            <person name="Lutzoni F."/>
            <person name="Magnuson J."/>
            <person name="Mondo S."/>
            <person name="Nolan M."/>
            <person name="Ohm R."/>
            <person name="Pangilinan J."/>
            <person name="Park H.-J."/>
            <person name="Ramirez L."/>
            <person name="Alfaro M."/>
            <person name="Sun H."/>
            <person name="Tritt A."/>
            <person name="Yoshinaga Y."/>
            <person name="Zwiers L.-H."/>
            <person name="Turgeon B."/>
            <person name="Goodwin S."/>
            <person name="Spatafora J."/>
            <person name="Crous P."/>
            <person name="Grigoriev I."/>
        </authorList>
    </citation>
    <scope>NUCLEOTIDE SEQUENCE</scope>
    <source>
        <strain evidence="1">CBS 379.55</strain>
    </source>
</reference>
<dbReference type="RefSeq" id="XP_033657371.1">
    <property type="nucleotide sequence ID" value="XM_033799603.1"/>
</dbReference>
<dbReference type="OrthoDB" id="3800689at2759"/>
<accession>A0A6A6JTD5</accession>
<keyword evidence="2" id="KW-1185">Reference proteome</keyword>
<name>A0A6A6JTD5_WESOR</name>
<dbReference type="GeneID" id="54552778"/>
<protein>
    <submittedName>
        <fullName evidence="1">Uncharacterized protein</fullName>
    </submittedName>
</protein>
<dbReference type="Proteomes" id="UP000800097">
    <property type="component" value="Unassembled WGS sequence"/>
</dbReference>
<sequence length="256" mass="30145">MCIFGWDRWSCGHYRKTRIEYCATARTLPAQVREDNTHCHIPSRDYDFNHHIPTCCDDCISGYGNIRAVLPYITQVTPDRRGCGPDRRTHHWGERERQRIQFEVPGTRDDIEKFQTTYRDSARKSIYFLTQRVFQVQDEYRRIGYQYYAGLWMGFLQYQRLAPDLAAHISEALHGSNADREFLQPCEDVHRLLEVALSNVSLNNVYQAYNNCYLAFVRLNTMFARLRSLRQKVESIEDLGFGYHDAGLQQQRDEAL</sequence>
<proteinExistence type="predicted"/>
<organism evidence="1 2">
    <name type="scientific">Westerdykella ornata</name>
    <dbReference type="NCBI Taxonomy" id="318751"/>
    <lineage>
        <taxon>Eukaryota</taxon>
        <taxon>Fungi</taxon>
        <taxon>Dikarya</taxon>
        <taxon>Ascomycota</taxon>
        <taxon>Pezizomycotina</taxon>
        <taxon>Dothideomycetes</taxon>
        <taxon>Pleosporomycetidae</taxon>
        <taxon>Pleosporales</taxon>
        <taxon>Sporormiaceae</taxon>
        <taxon>Westerdykella</taxon>
    </lineage>
</organism>
<gene>
    <name evidence="1" type="ORF">EI97DRAFT_440118</name>
</gene>
<dbReference type="EMBL" id="ML986486">
    <property type="protein sequence ID" value="KAF2279832.1"/>
    <property type="molecule type" value="Genomic_DNA"/>
</dbReference>
<dbReference type="AlphaFoldDB" id="A0A6A6JTD5"/>
<evidence type="ECO:0000313" key="1">
    <source>
        <dbReference type="EMBL" id="KAF2279832.1"/>
    </source>
</evidence>